<dbReference type="PANTHER" id="PTHR11034">
    <property type="entry name" value="N-MYC DOWNSTREAM REGULATED"/>
    <property type="match status" value="1"/>
</dbReference>
<evidence type="ECO:0000313" key="2">
    <source>
        <dbReference type="EMBL" id="CAD7425928.1"/>
    </source>
</evidence>
<reference evidence="2" key="1">
    <citation type="submission" date="2020-11" db="EMBL/GenBank/DDBJ databases">
        <authorList>
            <person name="Tran Van P."/>
        </authorList>
    </citation>
    <scope>NUCLEOTIDE SEQUENCE</scope>
</reference>
<dbReference type="Gene3D" id="3.40.50.1820">
    <property type="entry name" value="alpha/beta hydrolase"/>
    <property type="match status" value="1"/>
</dbReference>
<evidence type="ECO:0000256" key="1">
    <source>
        <dbReference type="ARBA" id="ARBA00005598"/>
    </source>
</evidence>
<name>A0A7R9HKR8_9NEOP</name>
<protein>
    <submittedName>
        <fullName evidence="2">Uncharacterized protein</fullName>
    </submittedName>
</protein>
<dbReference type="AlphaFoldDB" id="A0A7R9HKR8"/>
<comment type="similarity">
    <text evidence="1">Belongs to the NDRG family.</text>
</comment>
<accession>A0A7R9HKR8</accession>
<dbReference type="InterPro" id="IPR029058">
    <property type="entry name" value="AB_hydrolase_fold"/>
</dbReference>
<gene>
    <name evidence="2" type="ORF">TMSB3V08_LOCUS2830</name>
</gene>
<dbReference type="InterPro" id="IPR004142">
    <property type="entry name" value="NDRG"/>
</dbReference>
<sequence length="301" mass="33114">MAKASLARDVAAVARGETLSCLWEGVDRVKCYWLALMSTASYYPFGLYALSTNYANGLGIGKGELEEVNPHLRGERVENHLGKTTPSSPDQDSNLDLPVLSSRAQHDKRVSQLRHRGGCGRTEQRKLKLSQVAPSDQCGSRWKPFLLYNPVLLPVQAYLLFAAGAYKLMPAGAMAPAVPRVCCSQEVDISSFQAFFNYIDMRALLENFCVYHVNAPGQEEGATTLPEDSPMASLVLTDSSQLTSDSHHLGAHKAIRPTHDSSVVRICEDCAVEFVLIDPEGRRRMMAEDIRGGCGELDRIR</sequence>
<dbReference type="Pfam" id="PF03096">
    <property type="entry name" value="Ndr"/>
    <property type="match status" value="1"/>
</dbReference>
<organism evidence="2">
    <name type="scientific">Timema monikensis</name>
    <dbReference type="NCBI Taxonomy" id="170555"/>
    <lineage>
        <taxon>Eukaryota</taxon>
        <taxon>Metazoa</taxon>
        <taxon>Ecdysozoa</taxon>
        <taxon>Arthropoda</taxon>
        <taxon>Hexapoda</taxon>
        <taxon>Insecta</taxon>
        <taxon>Pterygota</taxon>
        <taxon>Neoptera</taxon>
        <taxon>Polyneoptera</taxon>
        <taxon>Phasmatodea</taxon>
        <taxon>Timematodea</taxon>
        <taxon>Timematoidea</taxon>
        <taxon>Timematidae</taxon>
        <taxon>Timema</taxon>
    </lineage>
</organism>
<dbReference type="EMBL" id="OB793072">
    <property type="protein sequence ID" value="CAD7425928.1"/>
    <property type="molecule type" value="Genomic_DNA"/>
</dbReference>
<proteinExistence type="inferred from homology"/>